<dbReference type="NCBIfam" id="TIGR01930">
    <property type="entry name" value="AcCoA-C-Actrans"/>
    <property type="match status" value="1"/>
</dbReference>
<proteinExistence type="inferred from homology"/>
<feature type="domain" description="Thiolase C-terminal" evidence="6">
    <location>
        <begin position="279"/>
        <end position="400"/>
    </location>
</feature>
<protein>
    <submittedName>
        <fullName evidence="7">Thiolase family protein</fullName>
    </submittedName>
</protein>
<dbReference type="InterPro" id="IPR020613">
    <property type="entry name" value="Thiolase_CS"/>
</dbReference>
<comment type="similarity">
    <text evidence="1 4">Belongs to the thiolase-like superfamily. Thiolase family.</text>
</comment>
<reference evidence="8" key="1">
    <citation type="journal article" date="2019" name="Int. J. Syst. Evol. Microbiol.">
        <title>The Global Catalogue of Microorganisms (GCM) 10K type strain sequencing project: providing services to taxonomists for standard genome sequencing and annotation.</title>
        <authorList>
            <consortium name="The Broad Institute Genomics Platform"/>
            <consortium name="The Broad Institute Genome Sequencing Center for Infectious Disease"/>
            <person name="Wu L."/>
            <person name="Ma J."/>
        </authorList>
    </citation>
    <scope>NUCLEOTIDE SEQUENCE [LARGE SCALE GENOMIC DNA]</scope>
    <source>
        <strain evidence="8">JCM 17983</strain>
    </source>
</reference>
<keyword evidence="3 4" id="KW-0012">Acyltransferase</keyword>
<dbReference type="InterPro" id="IPR002155">
    <property type="entry name" value="Thiolase"/>
</dbReference>
<evidence type="ECO:0000313" key="7">
    <source>
        <dbReference type="EMBL" id="GAA4879844.1"/>
    </source>
</evidence>
<dbReference type="PANTHER" id="PTHR43365">
    <property type="entry name" value="BLR7806 PROTEIN"/>
    <property type="match status" value="1"/>
</dbReference>
<keyword evidence="8" id="KW-1185">Reference proteome</keyword>
<evidence type="ECO:0000256" key="3">
    <source>
        <dbReference type="ARBA" id="ARBA00023315"/>
    </source>
</evidence>
<sequence>MRDAVIVDAVRTPLAKGKPSGAYAGVHPVELHAHVLRALVDRTGLDPAEVDDVVGGAVGQVGEQSGNTTRFAALAAGFPESVPGVTVDRQCGSSQQALSFAAQGVVAGAYDIAIASGVESMSRIPIGSQTQVDGVRQDVAGPSVGARYAPGLVPQGVSAELIARRWGFSRGRLDEFGLASHQKAAAAWADGRFAGEVAPLKATRADGSVAQLETDETVRPGTTADALAGLRPAFADPRWTERFGPLDWTVTAGNASPVNDGAAALLVTTSEIAAAHGWTPRARVHTATVTGDDPVLMLTGIIPATAKVLARAGLALGDIDAFEVNEAFASVVLAWLAETGADPARVNVHGGAIAIGHPLGASGARLATTLLGVLEQTGGRYGLQTMCEAGGTANATIVERIDR</sequence>
<dbReference type="PROSITE" id="PS00737">
    <property type="entry name" value="THIOLASE_2"/>
    <property type="match status" value="1"/>
</dbReference>
<dbReference type="EMBL" id="BAABHQ010000008">
    <property type="protein sequence ID" value="GAA4879844.1"/>
    <property type="molecule type" value="Genomic_DNA"/>
</dbReference>
<gene>
    <name evidence="7" type="ORF">GCM10023203_33150</name>
</gene>
<evidence type="ECO:0000256" key="1">
    <source>
        <dbReference type="ARBA" id="ARBA00010982"/>
    </source>
</evidence>
<evidence type="ECO:0000256" key="4">
    <source>
        <dbReference type="RuleBase" id="RU003557"/>
    </source>
</evidence>
<dbReference type="Proteomes" id="UP001500457">
    <property type="component" value="Unassembled WGS sequence"/>
</dbReference>
<dbReference type="CDD" id="cd00751">
    <property type="entry name" value="thiolase"/>
    <property type="match status" value="1"/>
</dbReference>
<name>A0ABP9EKY7_9PSEU</name>
<keyword evidence="2 4" id="KW-0808">Transferase</keyword>
<dbReference type="InterPro" id="IPR016039">
    <property type="entry name" value="Thiolase-like"/>
</dbReference>
<evidence type="ECO:0000256" key="2">
    <source>
        <dbReference type="ARBA" id="ARBA00022679"/>
    </source>
</evidence>
<dbReference type="RefSeq" id="WP_274235213.1">
    <property type="nucleotide sequence ID" value="NZ_BAABHQ010000008.1"/>
</dbReference>
<evidence type="ECO:0000259" key="5">
    <source>
        <dbReference type="Pfam" id="PF00108"/>
    </source>
</evidence>
<dbReference type="SUPFAM" id="SSF53901">
    <property type="entry name" value="Thiolase-like"/>
    <property type="match status" value="2"/>
</dbReference>
<dbReference type="PIRSF" id="PIRSF000429">
    <property type="entry name" value="Ac-CoA_Ac_transf"/>
    <property type="match status" value="1"/>
</dbReference>
<dbReference type="InterPro" id="IPR020617">
    <property type="entry name" value="Thiolase_C"/>
</dbReference>
<dbReference type="Gene3D" id="3.40.47.10">
    <property type="match status" value="2"/>
</dbReference>
<evidence type="ECO:0000313" key="8">
    <source>
        <dbReference type="Proteomes" id="UP001500457"/>
    </source>
</evidence>
<comment type="caution">
    <text evidence="7">The sequence shown here is derived from an EMBL/GenBank/DDBJ whole genome shotgun (WGS) entry which is preliminary data.</text>
</comment>
<feature type="domain" description="Thiolase N-terminal" evidence="5">
    <location>
        <begin position="5"/>
        <end position="270"/>
    </location>
</feature>
<dbReference type="Pfam" id="PF00108">
    <property type="entry name" value="Thiolase_N"/>
    <property type="match status" value="1"/>
</dbReference>
<accession>A0ABP9EKY7</accession>
<evidence type="ECO:0000259" key="6">
    <source>
        <dbReference type="Pfam" id="PF02803"/>
    </source>
</evidence>
<dbReference type="Pfam" id="PF02803">
    <property type="entry name" value="Thiolase_C"/>
    <property type="match status" value="1"/>
</dbReference>
<organism evidence="7 8">
    <name type="scientific">Actinomycetospora straminea</name>
    <dbReference type="NCBI Taxonomy" id="663607"/>
    <lineage>
        <taxon>Bacteria</taxon>
        <taxon>Bacillati</taxon>
        <taxon>Actinomycetota</taxon>
        <taxon>Actinomycetes</taxon>
        <taxon>Pseudonocardiales</taxon>
        <taxon>Pseudonocardiaceae</taxon>
        <taxon>Actinomycetospora</taxon>
    </lineage>
</organism>
<dbReference type="PANTHER" id="PTHR43365:SF1">
    <property type="entry name" value="ACETYL-COA C-ACYLTRANSFERASE"/>
    <property type="match status" value="1"/>
</dbReference>
<dbReference type="InterPro" id="IPR020616">
    <property type="entry name" value="Thiolase_N"/>
</dbReference>